<dbReference type="Gene3D" id="3.30.420.40">
    <property type="match status" value="2"/>
</dbReference>
<comment type="caution">
    <text evidence="2">The sequence shown here is derived from an EMBL/GenBank/DDBJ whole genome shotgun (WGS) entry which is preliminary data.</text>
</comment>
<dbReference type="PANTHER" id="PTHR18964">
    <property type="entry name" value="ROK (REPRESSOR, ORF, KINASE) FAMILY"/>
    <property type="match status" value="1"/>
</dbReference>
<dbReference type="AlphaFoldDB" id="A0A2V3WD09"/>
<sequence>MYSIGIDIGGTEIKSGVIKQNGEIVKRLKRPTSIKLGRDGILTSIQHIVKELCTTYPEMQAIGIGSAGRIDVESGKVIYATGNLPGWTGVQIKKILEAEVGLPVYVNNDVNVAAIGEARFGVGRGVDEFLLLTIGTGIGGAYLFHGDTIQGVNGSFAEVGHMILYPNGHTCNCGQHGCVEQYISGTALNRRIMEVAPEWTSYDLMNEYTQSNEKAIQIMETYLFDLSTTIVTLQNLFDPEMVVIGGGFGTTSHLWIDKLREIIANHTNQSIDLKQAILGNDAGIIGAASMAFSQ</sequence>
<keyword evidence="3" id="KW-1185">Reference proteome</keyword>
<organism evidence="2 3">
    <name type="scientific">Pseudogracilibacillus auburnensis</name>
    <dbReference type="NCBI Taxonomy" id="1494959"/>
    <lineage>
        <taxon>Bacteria</taxon>
        <taxon>Bacillati</taxon>
        <taxon>Bacillota</taxon>
        <taxon>Bacilli</taxon>
        <taxon>Bacillales</taxon>
        <taxon>Bacillaceae</taxon>
        <taxon>Pseudogracilibacillus</taxon>
    </lineage>
</organism>
<proteinExistence type="inferred from homology"/>
<keyword evidence="2" id="KW-0808">Transferase</keyword>
<keyword evidence="2" id="KW-0418">Kinase</keyword>
<dbReference type="EMBL" id="QJJQ01000001">
    <property type="protein sequence ID" value="PXW90105.1"/>
    <property type="molecule type" value="Genomic_DNA"/>
</dbReference>
<dbReference type="RefSeq" id="WP_110393390.1">
    <property type="nucleotide sequence ID" value="NZ_JBHUHB010000001.1"/>
</dbReference>
<accession>A0A2V3WD09</accession>
<dbReference type="OrthoDB" id="9795247at2"/>
<evidence type="ECO:0000313" key="3">
    <source>
        <dbReference type="Proteomes" id="UP000247978"/>
    </source>
</evidence>
<comment type="similarity">
    <text evidence="1">Belongs to the ROK (NagC/XylR) family.</text>
</comment>
<gene>
    <name evidence="2" type="ORF">DFR56_10113</name>
</gene>
<evidence type="ECO:0000313" key="2">
    <source>
        <dbReference type="EMBL" id="PXW90105.1"/>
    </source>
</evidence>
<dbReference type="GO" id="GO:0016301">
    <property type="term" value="F:kinase activity"/>
    <property type="evidence" value="ECO:0007669"/>
    <property type="project" value="UniProtKB-KW"/>
</dbReference>
<protein>
    <submittedName>
        <fullName evidence="2">Glucokinase</fullName>
    </submittedName>
</protein>
<dbReference type="InterPro" id="IPR043129">
    <property type="entry name" value="ATPase_NBD"/>
</dbReference>
<dbReference type="InterPro" id="IPR000600">
    <property type="entry name" value="ROK"/>
</dbReference>
<reference evidence="2 3" key="1">
    <citation type="submission" date="2018-05" db="EMBL/GenBank/DDBJ databases">
        <title>Genomic Encyclopedia of Type Strains, Phase IV (KMG-IV): sequencing the most valuable type-strain genomes for metagenomic binning, comparative biology and taxonomic classification.</title>
        <authorList>
            <person name="Goeker M."/>
        </authorList>
    </citation>
    <scope>NUCLEOTIDE SEQUENCE [LARGE SCALE GENOMIC DNA]</scope>
    <source>
        <strain evidence="2 3">DSM 28556</strain>
    </source>
</reference>
<dbReference type="Proteomes" id="UP000247978">
    <property type="component" value="Unassembled WGS sequence"/>
</dbReference>
<name>A0A2V3WD09_9BACI</name>
<evidence type="ECO:0000256" key="1">
    <source>
        <dbReference type="ARBA" id="ARBA00006479"/>
    </source>
</evidence>
<dbReference type="CDD" id="cd24068">
    <property type="entry name" value="ASKHA_NBD_ROK_FnNanK-like"/>
    <property type="match status" value="1"/>
</dbReference>
<dbReference type="Pfam" id="PF00480">
    <property type="entry name" value="ROK"/>
    <property type="match status" value="1"/>
</dbReference>
<dbReference type="PANTHER" id="PTHR18964:SF149">
    <property type="entry name" value="BIFUNCTIONAL UDP-N-ACETYLGLUCOSAMINE 2-EPIMERASE_N-ACETYLMANNOSAMINE KINASE"/>
    <property type="match status" value="1"/>
</dbReference>
<dbReference type="SUPFAM" id="SSF53067">
    <property type="entry name" value="Actin-like ATPase domain"/>
    <property type="match status" value="1"/>
</dbReference>